<evidence type="ECO:0000313" key="3">
    <source>
        <dbReference type="Proteomes" id="UP000219329"/>
    </source>
</evidence>
<dbReference type="GO" id="GO:0016757">
    <property type="term" value="F:glycosyltransferase activity"/>
    <property type="evidence" value="ECO:0007669"/>
    <property type="project" value="InterPro"/>
</dbReference>
<dbReference type="Proteomes" id="UP000219329">
    <property type="component" value="Unassembled WGS sequence"/>
</dbReference>
<comment type="caution">
    <text evidence="2">The sequence shown here is derived from an EMBL/GenBank/DDBJ whole genome shotgun (WGS) entry which is preliminary data.</text>
</comment>
<gene>
    <name evidence="2" type="ORF">CNF02_04155</name>
</gene>
<dbReference type="SUPFAM" id="SSF53756">
    <property type="entry name" value="UDP-Glycosyltransferase/glycogen phosphorylase"/>
    <property type="match status" value="1"/>
</dbReference>
<dbReference type="PANTHER" id="PTHR12526:SF641">
    <property type="entry name" value="LIPOPOLYSACCHARIDE CORE BIOSYNTHESIS PROTEIN RFAG"/>
    <property type="match status" value="1"/>
</dbReference>
<dbReference type="PANTHER" id="PTHR12526">
    <property type="entry name" value="GLYCOSYLTRANSFERASE"/>
    <property type="match status" value="1"/>
</dbReference>
<dbReference type="EMBL" id="NTJZ01000003">
    <property type="protein sequence ID" value="PDH34559.1"/>
    <property type="molecule type" value="Genomic_DNA"/>
</dbReference>
<reference evidence="2 3" key="1">
    <citation type="submission" date="2017-08" db="EMBL/GenBank/DDBJ databases">
        <title>Fine stratification of microbial communities through a metagenomic profile of the photic zone.</title>
        <authorList>
            <person name="Haro-Moreno J.M."/>
            <person name="Lopez-Perez M."/>
            <person name="De La Torre J."/>
            <person name="Picazo A."/>
            <person name="Camacho A."/>
            <person name="Rodriguez-Valera F."/>
        </authorList>
    </citation>
    <scope>NUCLEOTIDE SEQUENCE [LARGE SCALE GENOMIC DNA]</scope>
    <source>
        <strain evidence="2">MED-G28</strain>
    </source>
</reference>
<protein>
    <submittedName>
        <fullName evidence="2">Glucosyltransferase I RfaG</fullName>
    </submittedName>
</protein>
<dbReference type="GO" id="GO:1901135">
    <property type="term" value="P:carbohydrate derivative metabolic process"/>
    <property type="evidence" value="ECO:0007669"/>
    <property type="project" value="UniProtKB-ARBA"/>
</dbReference>
<dbReference type="AlphaFoldDB" id="A0A2A5WDL0"/>
<keyword evidence="2" id="KW-0808">Transferase</keyword>
<proteinExistence type="predicted"/>
<accession>A0A2A5WDL0</accession>
<evidence type="ECO:0000313" key="2">
    <source>
        <dbReference type="EMBL" id="PDH34559.1"/>
    </source>
</evidence>
<feature type="domain" description="Glycosyl transferase family 1" evidence="1">
    <location>
        <begin position="183"/>
        <end position="347"/>
    </location>
</feature>
<organism evidence="2 3">
    <name type="scientific">OM182 bacterium MED-G28</name>
    <dbReference type="NCBI Taxonomy" id="1986256"/>
    <lineage>
        <taxon>Bacteria</taxon>
        <taxon>Pseudomonadati</taxon>
        <taxon>Pseudomonadota</taxon>
        <taxon>Gammaproteobacteria</taxon>
        <taxon>OMG group</taxon>
        <taxon>OM182 clade</taxon>
    </lineage>
</organism>
<sequence>MKFSFLIYSYFPFGGQQRDFLRIANECVNRGHQVDVYVLRWQGEVPENLNLIKVPVNAWTRVKLYQNYTKWVAKAIADAEPSTIVGFNKMPLLDIYFAADPCFAEKAKTQRGYYYKLTPRYRHFYSYEKAIFGPKETTQTLILSPQQREAFERHYPGCDDRLHNLPPGIAIDRKVESRELATRQQFRKEFNIGDDDLLLLQIGSGFKVKGVDRSLAAMASLPEHLLERTKFMLVGQDKTATVSRLARRLGLAKKLTILPGRDDIPRFLAGADLLVHPAYVESAGYVLLESTIAGLPVLTTASCGYSFHIEKAQSGKVCANPFQQLELNEKLASMLDSIKDADWSENGLNYGKQADLYSMPQTAADLIEEFAVKS</sequence>
<dbReference type="InterPro" id="IPR001296">
    <property type="entry name" value="Glyco_trans_1"/>
</dbReference>
<dbReference type="Pfam" id="PF00534">
    <property type="entry name" value="Glycos_transf_1"/>
    <property type="match status" value="1"/>
</dbReference>
<dbReference type="Gene3D" id="3.40.50.2000">
    <property type="entry name" value="Glycogen Phosphorylase B"/>
    <property type="match status" value="2"/>
</dbReference>
<name>A0A2A5WDL0_9GAMM</name>
<evidence type="ECO:0000259" key="1">
    <source>
        <dbReference type="Pfam" id="PF00534"/>
    </source>
</evidence>
<dbReference type="CDD" id="cd03801">
    <property type="entry name" value="GT4_PimA-like"/>
    <property type="match status" value="1"/>
</dbReference>